<keyword evidence="3" id="KW-1185">Reference proteome</keyword>
<protein>
    <recommendedName>
        <fullName evidence="1">Myb/SANT-like DNA-binding domain-containing protein</fullName>
    </recommendedName>
</protein>
<evidence type="ECO:0000259" key="1">
    <source>
        <dbReference type="Pfam" id="PF13837"/>
    </source>
</evidence>
<accession>M7BH94</accession>
<reference evidence="3" key="1">
    <citation type="journal article" date="2013" name="Nat. Genet.">
        <title>The draft genomes of soft-shell turtle and green sea turtle yield insights into the development and evolution of the turtle-specific body plan.</title>
        <authorList>
            <person name="Wang Z."/>
            <person name="Pascual-Anaya J."/>
            <person name="Zadissa A."/>
            <person name="Li W."/>
            <person name="Niimura Y."/>
            <person name="Huang Z."/>
            <person name="Li C."/>
            <person name="White S."/>
            <person name="Xiong Z."/>
            <person name="Fang D."/>
            <person name="Wang B."/>
            <person name="Ming Y."/>
            <person name="Chen Y."/>
            <person name="Zheng Y."/>
            <person name="Kuraku S."/>
            <person name="Pignatelli M."/>
            <person name="Herrero J."/>
            <person name="Beal K."/>
            <person name="Nozawa M."/>
            <person name="Li Q."/>
            <person name="Wang J."/>
            <person name="Zhang H."/>
            <person name="Yu L."/>
            <person name="Shigenobu S."/>
            <person name="Wang J."/>
            <person name="Liu J."/>
            <person name="Flicek P."/>
            <person name="Searle S."/>
            <person name="Wang J."/>
            <person name="Kuratani S."/>
            <person name="Yin Y."/>
            <person name="Aken B."/>
            <person name="Zhang G."/>
            <person name="Irie N."/>
        </authorList>
    </citation>
    <scope>NUCLEOTIDE SEQUENCE [LARGE SCALE GENOMIC DNA]</scope>
</reference>
<dbReference type="AlphaFoldDB" id="M7BH94"/>
<dbReference type="EMBL" id="KB530466">
    <property type="protein sequence ID" value="EMP34990.1"/>
    <property type="molecule type" value="Genomic_DNA"/>
</dbReference>
<evidence type="ECO:0000313" key="3">
    <source>
        <dbReference type="Proteomes" id="UP000031443"/>
    </source>
</evidence>
<evidence type="ECO:0000313" key="2">
    <source>
        <dbReference type="EMBL" id="EMP34990.1"/>
    </source>
</evidence>
<proteinExistence type="predicted"/>
<sequence length="155" mass="17629">MKKLSVLEIYRISDQCRERIKQLKTKYQKTRDHNHTSGNLLTSCTFYDEFDFFLLDLELAKPNCGSLISEVQSPKTTIKSGILKSLVTSPDWQAAIDPAETPQRSPIDSCTPALREAQAESMWEPQQSTHHGEDTMVSQSKYVNFSYIIRVAEVA</sequence>
<feature type="domain" description="Myb/SANT-like DNA-binding" evidence="1">
    <location>
        <begin position="3"/>
        <end position="52"/>
    </location>
</feature>
<dbReference type="Pfam" id="PF13837">
    <property type="entry name" value="Myb_DNA-bind_4"/>
    <property type="match status" value="1"/>
</dbReference>
<dbReference type="Proteomes" id="UP000031443">
    <property type="component" value="Unassembled WGS sequence"/>
</dbReference>
<name>M7BH94_CHEMY</name>
<dbReference type="InterPro" id="IPR044822">
    <property type="entry name" value="Myb_DNA-bind_4"/>
</dbReference>
<organism evidence="2 3">
    <name type="scientific">Chelonia mydas</name>
    <name type="common">Green sea-turtle</name>
    <name type="synonym">Chelonia agassizi</name>
    <dbReference type="NCBI Taxonomy" id="8469"/>
    <lineage>
        <taxon>Eukaryota</taxon>
        <taxon>Metazoa</taxon>
        <taxon>Chordata</taxon>
        <taxon>Craniata</taxon>
        <taxon>Vertebrata</taxon>
        <taxon>Euteleostomi</taxon>
        <taxon>Archelosauria</taxon>
        <taxon>Testudinata</taxon>
        <taxon>Testudines</taxon>
        <taxon>Cryptodira</taxon>
        <taxon>Durocryptodira</taxon>
        <taxon>Americhelydia</taxon>
        <taxon>Chelonioidea</taxon>
        <taxon>Cheloniidae</taxon>
        <taxon>Chelonia</taxon>
    </lineage>
</organism>
<gene>
    <name evidence="2" type="ORF">UY3_07853</name>
</gene>